<evidence type="ECO:0000313" key="1">
    <source>
        <dbReference type="EnsemblPlants" id="TuG1812G0400000924.01.T01.cds346888"/>
    </source>
</evidence>
<keyword evidence="2" id="KW-1185">Reference proteome</keyword>
<organism evidence="1 2">
    <name type="scientific">Triticum urartu</name>
    <name type="common">Red wild einkorn</name>
    <name type="synonym">Crithodium urartu</name>
    <dbReference type="NCBI Taxonomy" id="4572"/>
    <lineage>
        <taxon>Eukaryota</taxon>
        <taxon>Viridiplantae</taxon>
        <taxon>Streptophyta</taxon>
        <taxon>Embryophyta</taxon>
        <taxon>Tracheophyta</taxon>
        <taxon>Spermatophyta</taxon>
        <taxon>Magnoliopsida</taxon>
        <taxon>Liliopsida</taxon>
        <taxon>Poales</taxon>
        <taxon>Poaceae</taxon>
        <taxon>BOP clade</taxon>
        <taxon>Pooideae</taxon>
        <taxon>Triticodae</taxon>
        <taxon>Triticeae</taxon>
        <taxon>Triticinae</taxon>
        <taxon>Triticum</taxon>
    </lineage>
</organism>
<dbReference type="EnsemblPlants" id="TuG1812G0400000924.01.T01">
    <property type="protein sequence ID" value="TuG1812G0400000924.01.T01.cds346888"/>
    <property type="gene ID" value="TuG1812G0400000924.01"/>
</dbReference>
<dbReference type="Proteomes" id="UP000015106">
    <property type="component" value="Chromosome 4"/>
</dbReference>
<reference evidence="1" key="3">
    <citation type="submission" date="2022-06" db="UniProtKB">
        <authorList>
            <consortium name="EnsemblPlants"/>
        </authorList>
    </citation>
    <scope>IDENTIFICATION</scope>
</reference>
<evidence type="ECO:0000313" key="2">
    <source>
        <dbReference type="Proteomes" id="UP000015106"/>
    </source>
</evidence>
<reference evidence="1" key="2">
    <citation type="submission" date="2018-03" db="EMBL/GenBank/DDBJ databases">
        <title>The Triticum urartu genome reveals the dynamic nature of wheat genome evolution.</title>
        <authorList>
            <person name="Ling H."/>
            <person name="Ma B."/>
            <person name="Shi X."/>
            <person name="Liu H."/>
            <person name="Dong L."/>
            <person name="Sun H."/>
            <person name="Cao Y."/>
            <person name="Gao Q."/>
            <person name="Zheng S."/>
            <person name="Li Y."/>
            <person name="Yu Y."/>
            <person name="Du H."/>
            <person name="Qi M."/>
            <person name="Li Y."/>
            <person name="Yu H."/>
            <person name="Cui Y."/>
            <person name="Wang N."/>
            <person name="Chen C."/>
            <person name="Wu H."/>
            <person name="Zhao Y."/>
            <person name="Zhang J."/>
            <person name="Li Y."/>
            <person name="Zhou W."/>
            <person name="Zhang B."/>
            <person name="Hu W."/>
            <person name="Eijk M."/>
            <person name="Tang J."/>
            <person name="Witsenboer H."/>
            <person name="Zhao S."/>
            <person name="Li Z."/>
            <person name="Zhang A."/>
            <person name="Wang D."/>
            <person name="Liang C."/>
        </authorList>
    </citation>
    <scope>NUCLEOTIDE SEQUENCE [LARGE SCALE GENOMIC DNA]</scope>
    <source>
        <strain evidence="1">cv. G1812</strain>
    </source>
</reference>
<sequence length="75" mass="8557">MIEHDGQDGWKEREGVVECFGEWRCKACAPGSRPMWLDDLNPSNGTIELYAKIMVFGKLSCLSRRVDPLTMRLVL</sequence>
<protein>
    <submittedName>
        <fullName evidence="1">Uncharacterized protein</fullName>
    </submittedName>
</protein>
<accession>A0A8R7U6B7</accession>
<proteinExistence type="predicted"/>
<dbReference type="Gramene" id="TuG1812G0400000924.01.T01">
    <property type="protein sequence ID" value="TuG1812G0400000924.01.T01.cds346888"/>
    <property type="gene ID" value="TuG1812G0400000924.01"/>
</dbReference>
<name>A0A8R7U6B7_TRIUA</name>
<dbReference type="AlphaFoldDB" id="A0A8R7U6B7"/>
<reference evidence="2" key="1">
    <citation type="journal article" date="2013" name="Nature">
        <title>Draft genome of the wheat A-genome progenitor Triticum urartu.</title>
        <authorList>
            <person name="Ling H.Q."/>
            <person name="Zhao S."/>
            <person name="Liu D."/>
            <person name="Wang J."/>
            <person name="Sun H."/>
            <person name="Zhang C."/>
            <person name="Fan H."/>
            <person name="Li D."/>
            <person name="Dong L."/>
            <person name="Tao Y."/>
            <person name="Gao C."/>
            <person name="Wu H."/>
            <person name="Li Y."/>
            <person name="Cui Y."/>
            <person name="Guo X."/>
            <person name="Zheng S."/>
            <person name="Wang B."/>
            <person name="Yu K."/>
            <person name="Liang Q."/>
            <person name="Yang W."/>
            <person name="Lou X."/>
            <person name="Chen J."/>
            <person name="Feng M."/>
            <person name="Jian J."/>
            <person name="Zhang X."/>
            <person name="Luo G."/>
            <person name="Jiang Y."/>
            <person name="Liu J."/>
            <person name="Wang Z."/>
            <person name="Sha Y."/>
            <person name="Zhang B."/>
            <person name="Wu H."/>
            <person name="Tang D."/>
            <person name="Shen Q."/>
            <person name="Xue P."/>
            <person name="Zou S."/>
            <person name="Wang X."/>
            <person name="Liu X."/>
            <person name="Wang F."/>
            <person name="Yang Y."/>
            <person name="An X."/>
            <person name="Dong Z."/>
            <person name="Zhang K."/>
            <person name="Zhang X."/>
            <person name="Luo M.C."/>
            <person name="Dvorak J."/>
            <person name="Tong Y."/>
            <person name="Wang J."/>
            <person name="Yang H."/>
            <person name="Li Z."/>
            <person name="Wang D."/>
            <person name="Zhang A."/>
            <person name="Wang J."/>
        </authorList>
    </citation>
    <scope>NUCLEOTIDE SEQUENCE</scope>
    <source>
        <strain evidence="2">cv. G1812</strain>
    </source>
</reference>